<sequence length="23" mass="2759">MHINVLLYYVGLSCNKMIFQMLK</sequence>
<evidence type="ECO:0000313" key="1">
    <source>
        <dbReference type="EMBL" id="MBX40304.1"/>
    </source>
</evidence>
<proteinExistence type="predicted"/>
<dbReference type="AlphaFoldDB" id="A0A2P2NCW2"/>
<dbReference type="EMBL" id="GGEC01059820">
    <property type="protein sequence ID" value="MBX40304.1"/>
    <property type="molecule type" value="Transcribed_RNA"/>
</dbReference>
<organism evidence="1">
    <name type="scientific">Rhizophora mucronata</name>
    <name type="common">Asiatic mangrove</name>
    <dbReference type="NCBI Taxonomy" id="61149"/>
    <lineage>
        <taxon>Eukaryota</taxon>
        <taxon>Viridiplantae</taxon>
        <taxon>Streptophyta</taxon>
        <taxon>Embryophyta</taxon>
        <taxon>Tracheophyta</taxon>
        <taxon>Spermatophyta</taxon>
        <taxon>Magnoliopsida</taxon>
        <taxon>eudicotyledons</taxon>
        <taxon>Gunneridae</taxon>
        <taxon>Pentapetalae</taxon>
        <taxon>rosids</taxon>
        <taxon>fabids</taxon>
        <taxon>Malpighiales</taxon>
        <taxon>Rhizophoraceae</taxon>
        <taxon>Rhizophora</taxon>
    </lineage>
</organism>
<name>A0A2P2NCW2_RHIMU</name>
<protein>
    <submittedName>
        <fullName evidence="1">Uncharacterized protein</fullName>
    </submittedName>
</protein>
<accession>A0A2P2NCW2</accession>
<reference evidence="1" key="1">
    <citation type="submission" date="2018-02" db="EMBL/GenBank/DDBJ databases">
        <title>Rhizophora mucronata_Transcriptome.</title>
        <authorList>
            <person name="Meera S.P."/>
            <person name="Sreeshan A."/>
            <person name="Augustine A."/>
        </authorList>
    </citation>
    <scope>NUCLEOTIDE SEQUENCE</scope>
    <source>
        <tissue evidence="1">Leaf</tissue>
    </source>
</reference>